<feature type="region of interest" description="Disordered" evidence="3">
    <location>
        <begin position="620"/>
        <end position="817"/>
    </location>
</feature>
<feature type="compositionally biased region" description="Pro residues" evidence="3">
    <location>
        <begin position="475"/>
        <end position="484"/>
    </location>
</feature>
<dbReference type="PROSITE" id="PS51375">
    <property type="entry name" value="PPR"/>
    <property type="match status" value="1"/>
</dbReference>
<keyword evidence="1" id="KW-0677">Repeat</keyword>
<evidence type="ECO:0008006" key="6">
    <source>
        <dbReference type="Google" id="ProtNLM"/>
    </source>
</evidence>
<name>A0A1Y2FCY5_9BASI</name>
<feature type="repeat" description="PPR" evidence="2">
    <location>
        <begin position="99"/>
        <end position="133"/>
    </location>
</feature>
<feature type="compositionally biased region" description="Basic and acidic residues" evidence="3">
    <location>
        <begin position="657"/>
        <end position="678"/>
    </location>
</feature>
<dbReference type="NCBIfam" id="TIGR00756">
    <property type="entry name" value="PPR"/>
    <property type="match status" value="1"/>
</dbReference>
<dbReference type="EMBL" id="MCGR01000024">
    <property type="protein sequence ID" value="ORY80715.1"/>
    <property type="molecule type" value="Genomic_DNA"/>
</dbReference>
<feature type="compositionally biased region" description="Basic and acidic residues" evidence="3">
    <location>
        <begin position="687"/>
        <end position="699"/>
    </location>
</feature>
<feature type="compositionally biased region" description="Low complexity" evidence="3">
    <location>
        <begin position="40"/>
        <end position="54"/>
    </location>
</feature>
<feature type="compositionally biased region" description="Basic and acidic residues" evidence="3">
    <location>
        <begin position="770"/>
        <end position="788"/>
    </location>
</feature>
<evidence type="ECO:0000313" key="4">
    <source>
        <dbReference type="EMBL" id="ORY80715.1"/>
    </source>
</evidence>
<sequence length="817" mass="91949">MLLARQAARCSLARPIPTLAHSFTSSSRILAPTRPARPAAAAAAAAARPRQQQRPQHRQNGKDFTDSYHLADRIKLLAQRDQLDAALDLVKSSPAYAANIVVWNVLLNSLLRAQKYKMAYNTWMDMKRRGLHPTARSFGTFFSGFAKMRGEVEGASLARVKTVYAQWLVHAERTMEKADLKERGAVRRSIMEEEHEQEVLIDSLDDITVIPTNHYLSFLSHTGNIPLLLETFQAMPSDGPLAPTSLTYSIVLAGLRTSSSTNPEHFAAALQLWERIVKDAGEMEIDTKTVSIIISICREAKRPDDQRLGLQVAKDFYGLVDPAEEDKLVDPKALPPPRVAMDSAALSNVFALALAMQQFNLVVRWFDQVRDYPKRFGAGLIEHHQCDLVLVALAAKHDAAGAEDLINWMRRSAPSSSLQPTLASYSNAIQVCWRSADLVRAYRLLSLMTARPIGPEAVASTSTTTIDSTAADEPSPLPMHPPSPSTLTCKTFAPDDRILSTLLQTSLATRDRGNIYRALSIVEGEFGRTASYYSPCSRAAAEENDEDSDPSSHASFQLRSQRRAERNDPFHAYWKFKLGEVLERCLERVLQGGEGHLTSSRRSELVEWRKGVVAWLEEQDEKSLRGKGGVKEEENMRSRREVLREKEEARGRRHEVKRRENEREQREVVDPWRSDEPMRSATRFRKRDTVRSPYDDRPPPPRRSFSPSNFRQDRPPRRDYDDSDRPPPRRFDSDRPPPRRFDSDQPPRRPAFDSDRPPPRRASFDGGRPSFDRPPPRRSLDNDDDRSFSPRSRNSFSSGSGGGGGGGGGARRQASWD</sequence>
<organism evidence="4 5">
    <name type="scientific">Leucosporidium creatinivorum</name>
    <dbReference type="NCBI Taxonomy" id="106004"/>
    <lineage>
        <taxon>Eukaryota</taxon>
        <taxon>Fungi</taxon>
        <taxon>Dikarya</taxon>
        <taxon>Basidiomycota</taxon>
        <taxon>Pucciniomycotina</taxon>
        <taxon>Microbotryomycetes</taxon>
        <taxon>Leucosporidiales</taxon>
        <taxon>Leucosporidium</taxon>
    </lineage>
</organism>
<dbReference type="InterPro" id="IPR011990">
    <property type="entry name" value="TPR-like_helical_dom_sf"/>
</dbReference>
<dbReference type="InterPro" id="IPR051222">
    <property type="entry name" value="PPR/CCM1_RNA-binding"/>
</dbReference>
<dbReference type="Proteomes" id="UP000193467">
    <property type="component" value="Unassembled WGS sequence"/>
</dbReference>
<dbReference type="PANTHER" id="PTHR47942">
    <property type="entry name" value="TETRATRICOPEPTIDE REPEAT (TPR)-LIKE SUPERFAMILY PROTEIN-RELATED"/>
    <property type="match status" value="1"/>
</dbReference>
<dbReference type="InParanoid" id="A0A1Y2FCY5"/>
<evidence type="ECO:0000313" key="5">
    <source>
        <dbReference type="Proteomes" id="UP000193467"/>
    </source>
</evidence>
<dbReference type="STRING" id="106004.A0A1Y2FCY5"/>
<feature type="region of interest" description="Disordered" evidence="3">
    <location>
        <begin position="40"/>
        <end position="64"/>
    </location>
</feature>
<evidence type="ECO:0000256" key="3">
    <source>
        <dbReference type="SAM" id="MobiDB-lite"/>
    </source>
</evidence>
<proteinExistence type="predicted"/>
<gene>
    <name evidence="4" type="ORF">BCR35DRAFT_352477</name>
</gene>
<dbReference type="AlphaFoldDB" id="A0A1Y2FCY5"/>
<feature type="region of interest" description="Disordered" evidence="3">
    <location>
        <begin position="458"/>
        <end position="488"/>
    </location>
</feature>
<protein>
    <recommendedName>
        <fullName evidence="6">Pentatricopeptide repeat domain-containing protein</fullName>
    </recommendedName>
</protein>
<dbReference type="OrthoDB" id="185373at2759"/>
<dbReference type="Pfam" id="PF13041">
    <property type="entry name" value="PPR_2"/>
    <property type="match status" value="1"/>
</dbReference>
<feature type="compositionally biased region" description="Low complexity" evidence="3">
    <location>
        <begin position="459"/>
        <end position="474"/>
    </location>
</feature>
<evidence type="ECO:0000256" key="2">
    <source>
        <dbReference type="PROSITE-ProRule" id="PRU00708"/>
    </source>
</evidence>
<feature type="compositionally biased region" description="Basic and acidic residues" evidence="3">
    <location>
        <begin position="621"/>
        <end position="650"/>
    </location>
</feature>
<feature type="region of interest" description="Disordered" evidence="3">
    <location>
        <begin position="540"/>
        <end position="562"/>
    </location>
</feature>
<dbReference type="InterPro" id="IPR002885">
    <property type="entry name" value="PPR_rpt"/>
</dbReference>
<dbReference type="PANTHER" id="PTHR47942:SF63">
    <property type="entry name" value="PENTATRICOPEPTIDE REPEAT-CONTAINING PROTEIN"/>
    <property type="match status" value="1"/>
</dbReference>
<dbReference type="Gene3D" id="1.25.40.10">
    <property type="entry name" value="Tetratricopeptide repeat domain"/>
    <property type="match status" value="3"/>
</dbReference>
<comment type="caution">
    <text evidence="4">The sequence shown here is derived from an EMBL/GenBank/DDBJ whole genome shotgun (WGS) entry which is preliminary data.</text>
</comment>
<feature type="compositionally biased region" description="Low complexity" evidence="3">
    <location>
        <begin position="789"/>
        <end position="798"/>
    </location>
</feature>
<reference evidence="4 5" key="1">
    <citation type="submission" date="2016-07" db="EMBL/GenBank/DDBJ databases">
        <title>Pervasive Adenine N6-methylation of Active Genes in Fungi.</title>
        <authorList>
            <consortium name="DOE Joint Genome Institute"/>
            <person name="Mondo S.J."/>
            <person name="Dannebaum R.O."/>
            <person name="Kuo R.C."/>
            <person name="Labutti K."/>
            <person name="Haridas S."/>
            <person name="Kuo A."/>
            <person name="Salamov A."/>
            <person name="Ahrendt S.R."/>
            <person name="Lipzen A."/>
            <person name="Sullivan W."/>
            <person name="Andreopoulos W.B."/>
            <person name="Clum A."/>
            <person name="Lindquist E."/>
            <person name="Daum C."/>
            <person name="Ramamoorthy G.K."/>
            <person name="Gryganskyi A."/>
            <person name="Culley D."/>
            <person name="Magnuson J.K."/>
            <person name="James T.Y."/>
            <person name="O'Malley M.A."/>
            <person name="Stajich J.E."/>
            <person name="Spatafora J.W."/>
            <person name="Visel A."/>
            <person name="Grigoriev I.V."/>
        </authorList>
    </citation>
    <scope>NUCLEOTIDE SEQUENCE [LARGE SCALE GENOMIC DNA]</scope>
    <source>
        <strain evidence="4 5">62-1032</strain>
    </source>
</reference>
<feature type="compositionally biased region" description="Gly residues" evidence="3">
    <location>
        <begin position="799"/>
        <end position="810"/>
    </location>
</feature>
<feature type="compositionally biased region" description="Basic and acidic residues" evidence="3">
    <location>
        <begin position="711"/>
        <end position="758"/>
    </location>
</feature>
<accession>A0A1Y2FCY5</accession>
<keyword evidence="5" id="KW-1185">Reference proteome</keyword>
<evidence type="ECO:0000256" key="1">
    <source>
        <dbReference type="ARBA" id="ARBA00022737"/>
    </source>
</evidence>